<comment type="similarity">
    <text evidence="8">Belongs to the RNase Z family.</text>
</comment>
<dbReference type="NCBIfam" id="NF000801">
    <property type="entry name" value="PRK00055.1-3"/>
    <property type="match status" value="1"/>
</dbReference>
<dbReference type="Pfam" id="PF12706">
    <property type="entry name" value="Lactamase_B_2"/>
    <property type="match status" value="1"/>
</dbReference>
<keyword evidence="2 8" id="KW-0819">tRNA processing</keyword>
<evidence type="ECO:0000256" key="1">
    <source>
        <dbReference type="ARBA" id="ARBA00011738"/>
    </source>
</evidence>
<keyword evidence="6 8" id="KW-0378">Hydrolase</keyword>
<evidence type="ECO:0000256" key="5">
    <source>
        <dbReference type="ARBA" id="ARBA00022759"/>
    </source>
</evidence>
<feature type="binding site" evidence="8">
    <location>
        <position position="141"/>
    </location>
    <ligand>
        <name>Zn(2+)</name>
        <dbReference type="ChEBI" id="CHEBI:29105"/>
        <label>1</label>
        <note>catalytic</note>
    </ligand>
</feature>
<keyword evidence="4 8" id="KW-0479">Metal-binding</keyword>
<feature type="active site" description="Proton acceptor" evidence="8">
    <location>
        <position position="67"/>
    </location>
</feature>
<evidence type="ECO:0000313" key="10">
    <source>
        <dbReference type="EMBL" id="KFE68138.1"/>
    </source>
</evidence>
<gene>
    <name evidence="8" type="primary">rnz</name>
    <name evidence="10" type="ORF">DB31_7375</name>
</gene>
<dbReference type="GO" id="GO:0008270">
    <property type="term" value="F:zinc ion binding"/>
    <property type="evidence" value="ECO:0007669"/>
    <property type="project" value="UniProtKB-UniRule"/>
</dbReference>
<comment type="function">
    <text evidence="8">Zinc phosphodiesterase, which displays some tRNA 3'-processing endonuclease activity. Probably involved in tRNA maturation, by removing a 3'-trailer from precursor tRNA.</text>
</comment>
<dbReference type="CDD" id="cd07717">
    <property type="entry name" value="RNaseZ_ZiPD-like_MBL-fold"/>
    <property type="match status" value="1"/>
</dbReference>
<feature type="binding site" evidence="8">
    <location>
        <position position="65"/>
    </location>
    <ligand>
        <name>Zn(2+)</name>
        <dbReference type="ChEBI" id="CHEBI:29105"/>
        <label>1</label>
        <note>catalytic</note>
    </ligand>
</feature>
<keyword evidence="7 8" id="KW-0862">Zinc</keyword>
<feature type="binding site" evidence="8">
    <location>
        <position position="208"/>
    </location>
    <ligand>
        <name>Zn(2+)</name>
        <dbReference type="ChEBI" id="CHEBI:29105"/>
        <label>1</label>
        <note>catalytic</note>
    </ligand>
</feature>
<dbReference type="Pfam" id="PF00753">
    <property type="entry name" value="Lactamase_B"/>
    <property type="match status" value="1"/>
</dbReference>
<dbReference type="RefSeq" id="WP_044188642.1">
    <property type="nucleotide sequence ID" value="NZ_JMCB01000006.1"/>
</dbReference>
<feature type="binding site" evidence="8">
    <location>
        <position position="63"/>
    </location>
    <ligand>
        <name>Zn(2+)</name>
        <dbReference type="ChEBI" id="CHEBI:29105"/>
        <label>1</label>
        <note>catalytic</note>
    </ligand>
</feature>
<proteinExistence type="inferred from homology"/>
<feature type="binding site" evidence="8">
    <location>
        <position position="266"/>
    </location>
    <ligand>
        <name>Zn(2+)</name>
        <dbReference type="ChEBI" id="CHEBI:29105"/>
        <label>2</label>
        <note>catalytic</note>
    </ligand>
</feature>
<evidence type="ECO:0000313" key="11">
    <source>
        <dbReference type="Proteomes" id="UP000028725"/>
    </source>
</evidence>
<accession>A0A085WKC5</accession>
<protein>
    <recommendedName>
        <fullName evidence="8">Ribonuclease Z</fullName>
        <shortName evidence="8">RNase Z</shortName>
        <ecNumber evidence="8">3.1.26.11</ecNumber>
    </recommendedName>
    <alternativeName>
        <fullName evidence="8">tRNA 3 endonuclease</fullName>
    </alternativeName>
    <alternativeName>
        <fullName evidence="8">tRNase Z</fullName>
    </alternativeName>
</protein>
<evidence type="ECO:0000256" key="8">
    <source>
        <dbReference type="HAMAP-Rule" id="MF_01818"/>
    </source>
</evidence>
<dbReference type="SMART" id="SM00849">
    <property type="entry name" value="Lactamase_B"/>
    <property type="match status" value="1"/>
</dbReference>
<keyword evidence="11" id="KW-1185">Reference proteome</keyword>
<evidence type="ECO:0000256" key="4">
    <source>
        <dbReference type="ARBA" id="ARBA00022723"/>
    </source>
</evidence>
<dbReference type="EMBL" id="JMCB01000006">
    <property type="protein sequence ID" value="KFE68138.1"/>
    <property type="molecule type" value="Genomic_DNA"/>
</dbReference>
<feature type="binding site" evidence="8">
    <location>
        <position position="68"/>
    </location>
    <ligand>
        <name>Zn(2+)</name>
        <dbReference type="ChEBI" id="CHEBI:29105"/>
        <label>2</label>
        <note>catalytic</note>
    </ligand>
</feature>
<dbReference type="PATRIC" id="fig|394096.3.peg.3416"/>
<feature type="binding site" evidence="8">
    <location>
        <position position="208"/>
    </location>
    <ligand>
        <name>Zn(2+)</name>
        <dbReference type="ChEBI" id="CHEBI:29105"/>
        <label>2</label>
        <note>catalytic</note>
    </ligand>
</feature>
<dbReference type="AlphaFoldDB" id="A0A085WKC5"/>
<dbReference type="PANTHER" id="PTHR46018:SF2">
    <property type="entry name" value="ZINC PHOSPHODIESTERASE ELAC PROTEIN 1"/>
    <property type="match status" value="1"/>
</dbReference>
<dbReference type="InterPro" id="IPR013471">
    <property type="entry name" value="RNase_Z/BN"/>
</dbReference>
<dbReference type="NCBIfam" id="TIGR02651">
    <property type="entry name" value="RNase_Z"/>
    <property type="match status" value="1"/>
</dbReference>
<dbReference type="OrthoDB" id="9800940at2"/>
<sequence>MSNRELIVLGSASQVPTRHRNHNAYFLRWDDEGILFDPGEGTQRQMTLAGLSATQVTRICITHFHGDHALGLPGIIQRLSLDRATHSVEIYYPASGQAFFERLRHATIFMDKATIVPRPISKDGVLAETQAWKLSAARLEHAVDTYGFRLEERSRVQLNPGRLKELGLSGPLVGELQRKGSMMVNGRIVRLAEVGETRPGQAFAFVMDTRPCPNAAVLAQGVDLLVCESTYLDTERQEAHDHFHMTALQAAELAQNAQARQLVLTHFSQRYEDTSAFVAEAKTRVADVVAVKDLDRVEVPKRSRSS</sequence>
<comment type="cofactor">
    <cofactor evidence="8">
        <name>Zn(2+)</name>
        <dbReference type="ChEBI" id="CHEBI:29105"/>
    </cofactor>
    <text evidence="8">Binds 2 Zn(2+) ions.</text>
</comment>
<dbReference type="HAMAP" id="MF_01818">
    <property type="entry name" value="RNase_Z_BN"/>
    <property type="match status" value="1"/>
</dbReference>
<dbReference type="GO" id="GO:0042781">
    <property type="term" value="F:3'-tRNA processing endoribonuclease activity"/>
    <property type="evidence" value="ECO:0007669"/>
    <property type="project" value="UniProtKB-UniRule"/>
</dbReference>
<feature type="binding site" evidence="8">
    <location>
        <position position="67"/>
    </location>
    <ligand>
        <name>Zn(2+)</name>
        <dbReference type="ChEBI" id="CHEBI:29105"/>
        <label>2</label>
        <note>catalytic</note>
    </ligand>
</feature>
<evidence type="ECO:0000256" key="6">
    <source>
        <dbReference type="ARBA" id="ARBA00022801"/>
    </source>
</evidence>
<dbReference type="Gene3D" id="3.60.15.10">
    <property type="entry name" value="Ribonuclease Z/Hydroxyacylglutathione hydrolase-like"/>
    <property type="match status" value="1"/>
</dbReference>
<feature type="domain" description="Metallo-beta-lactamase" evidence="9">
    <location>
        <begin position="21"/>
        <end position="201"/>
    </location>
</feature>
<name>A0A085WKC5_9BACT</name>
<comment type="subunit">
    <text evidence="1 8">Homodimer.</text>
</comment>
<evidence type="ECO:0000259" key="9">
    <source>
        <dbReference type="SMART" id="SM00849"/>
    </source>
</evidence>
<evidence type="ECO:0000256" key="2">
    <source>
        <dbReference type="ARBA" id="ARBA00022694"/>
    </source>
</evidence>
<keyword evidence="3 8" id="KW-0540">Nuclease</keyword>
<comment type="caution">
    <text evidence="10">The sequence shown here is derived from an EMBL/GenBank/DDBJ whole genome shotgun (WGS) entry which is preliminary data.</text>
</comment>
<dbReference type="InterPro" id="IPR036866">
    <property type="entry name" value="RibonucZ/Hydroxyglut_hydro"/>
</dbReference>
<dbReference type="STRING" id="394096.DB31_7375"/>
<dbReference type="Proteomes" id="UP000028725">
    <property type="component" value="Unassembled WGS sequence"/>
</dbReference>
<dbReference type="SUPFAM" id="SSF56281">
    <property type="entry name" value="Metallo-hydrolase/oxidoreductase"/>
    <property type="match status" value="1"/>
</dbReference>
<evidence type="ECO:0000256" key="3">
    <source>
        <dbReference type="ARBA" id="ARBA00022722"/>
    </source>
</evidence>
<organism evidence="10 11">
    <name type="scientific">Hyalangium minutum</name>
    <dbReference type="NCBI Taxonomy" id="394096"/>
    <lineage>
        <taxon>Bacteria</taxon>
        <taxon>Pseudomonadati</taxon>
        <taxon>Myxococcota</taxon>
        <taxon>Myxococcia</taxon>
        <taxon>Myxococcales</taxon>
        <taxon>Cystobacterineae</taxon>
        <taxon>Archangiaceae</taxon>
        <taxon>Hyalangium</taxon>
    </lineage>
</organism>
<dbReference type="InterPro" id="IPR001279">
    <property type="entry name" value="Metallo-B-lactamas"/>
</dbReference>
<evidence type="ECO:0000256" key="7">
    <source>
        <dbReference type="ARBA" id="ARBA00022833"/>
    </source>
</evidence>
<dbReference type="NCBIfam" id="NF000805">
    <property type="entry name" value="PRK00055.2-3"/>
    <property type="match status" value="1"/>
</dbReference>
<dbReference type="EC" id="3.1.26.11" evidence="8"/>
<keyword evidence="5 8" id="KW-0255">Endonuclease</keyword>
<comment type="catalytic activity">
    <reaction evidence="8">
        <text>Endonucleolytic cleavage of RNA, removing extra 3' nucleotides from tRNA precursor, generating 3' termini of tRNAs. A 3'-hydroxy group is left at the tRNA terminus and a 5'-phosphoryl group is left at the trailer molecule.</text>
        <dbReference type="EC" id="3.1.26.11"/>
    </reaction>
</comment>
<reference evidence="10 11" key="1">
    <citation type="submission" date="2014-04" db="EMBL/GenBank/DDBJ databases">
        <title>Genome assembly of Hyalangium minutum DSM 14724.</title>
        <authorList>
            <person name="Sharma G."/>
            <person name="Subramanian S."/>
        </authorList>
    </citation>
    <scope>NUCLEOTIDE SEQUENCE [LARGE SCALE GENOMIC DNA]</scope>
    <source>
        <strain evidence="10 11">DSM 14724</strain>
    </source>
</reference>
<dbReference type="PANTHER" id="PTHR46018">
    <property type="entry name" value="ZINC PHOSPHODIESTERASE ELAC PROTEIN 1"/>
    <property type="match status" value="1"/>
</dbReference>